<dbReference type="REBASE" id="451620">
    <property type="entry name" value="S.HgiLR25ORF1380P"/>
</dbReference>
<keyword evidence="3" id="KW-0238">DNA-binding</keyword>
<feature type="domain" description="Type I restriction modification DNA specificity" evidence="4">
    <location>
        <begin position="220"/>
        <end position="384"/>
    </location>
</feature>
<dbReference type="InterPro" id="IPR044946">
    <property type="entry name" value="Restrct_endonuc_typeI_TRD_sf"/>
</dbReference>
<organism evidence="5 6">
    <name type="scientific">Haloferax gibbonsii</name>
    <dbReference type="NCBI Taxonomy" id="35746"/>
    <lineage>
        <taxon>Archaea</taxon>
        <taxon>Methanobacteriati</taxon>
        <taxon>Methanobacteriota</taxon>
        <taxon>Stenosarchaea group</taxon>
        <taxon>Halobacteria</taxon>
        <taxon>Halobacteriales</taxon>
        <taxon>Haloferacaceae</taxon>
        <taxon>Haloferax</taxon>
    </lineage>
</organism>
<dbReference type="GO" id="GO:0009307">
    <property type="term" value="P:DNA restriction-modification system"/>
    <property type="evidence" value="ECO:0007669"/>
    <property type="project" value="UniProtKB-KW"/>
</dbReference>
<dbReference type="Gene3D" id="1.10.287.1120">
    <property type="entry name" value="Bipartite methylase S protein"/>
    <property type="match status" value="1"/>
</dbReference>
<evidence type="ECO:0000256" key="3">
    <source>
        <dbReference type="ARBA" id="ARBA00023125"/>
    </source>
</evidence>
<dbReference type="GO" id="GO:0003677">
    <property type="term" value="F:DNA binding"/>
    <property type="evidence" value="ECO:0007669"/>
    <property type="project" value="UniProtKB-KW"/>
</dbReference>
<dbReference type="CDD" id="cd16961">
    <property type="entry name" value="RMtype1_S_TRD-CR_like"/>
    <property type="match status" value="1"/>
</dbReference>
<dbReference type="InterPro" id="IPR052021">
    <property type="entry name" value="Type-I_RS_S_subunit"/>
</dbReference>
<gene>
    <name evidence="5" type="primary">rmeS1</name>
    <name evidence="5" type="ORF">HfgLR_01375</name>
</gene>
<dbReference type="RefSeq" id="WP_193492872.1">
    <property type="nucleotide sequence ID" value="NZ_CP063205.1"/>
</dbReference>
<feature type="domain" description="Type I restriction modification DNA specificity" evidence="4">
    <location>
        <begin position="12"/>
        <end position="183"/>
    </location>
</feature>
<dbReference type="Gene3D" id="3.90.220.20">
    <property type="entry name" value="DNA methylase specificity domains"/>
    <property type="match status" value="2"/>
</dbReference>
<evidence type="ECO:0000259" key="4">
    <source>
        <dbReference type="Pfam" id="PF01420"/>
    </source>
</evidence>
<dbReference type="InterPro" id="IPR000055">
    <property type="entry name" value="Restrct_endonuc_typeI_TRD"/>
</dbReference>
<dbReference type="Pfam" id="PF01420">
    <property type="entry name" value="Methylase_S"/>
    <property type="match status" value="2"/>
</dbReference>
<evidence type="ECO:0000256" key="2">
    <source>
        <dbReference type="ARBA" id="ARBA00022747"/>
    </source>
</evidence>
<sequence length="417" mass="46631">MKYRQIVWGECPSDWENAKLGELVQKENRAYTPESGSIPTVCSISNTKGFTKSEEQFDKQVYSDELEGYSVVKKGEFGYNPSRINVGSIAQLKHQNEVLISPMYEVFSVDESRLSPAYFSHLINSPQMLSLFDAYSEGSVRQTLNFSNFSEIPVVLPPLSTQNEIVSVLDPINQSLSNIRKQRELTSQLKSNLFNAFISGELTGSETETRRLGPVERTVPQDWPTYKLGEISNVKRGASPRPIGEYMGDAVHWVKISDMSGTKYVENTKERLISEGKEESVFVESGTVILSISATVAEPAILGIDGCIHDGIVSFQNVIDDVLPEFLYYSLDGMKERLASKGQRAAGNQSNINSSIVKNSELVVPPVSEQKQIIQLLNKIDSWRSKETDKQQLWSDLYESVASDLLSGQVRKHARRV</sequence>
<dbReference type="AlphaFoldDB" id="A0A871BBP7"/>
<keyword evidence="2" id="KW-0680">Restriction system</keyword>
<accession>A0A871BBP7</accession>
<dbReference type="EMBL" id="CP063205">
    <property type="protein sequence ID" value="QOS10428.1"/>
    <property type="molecule type" value="Genomic_DNA"/>
</dbReference>
<name>A0A871BBP7_HALGI</name>
<dbReference type="SUPFAM" id="SSF116734">
    <property type="entry name" value="DNA methylase specificity domain"/>
    <property type="match status" value="2"/>
</dbReference>
<comment type="similarity">
    <text evidence="1">Belongs to the type-I restriction system S methylase family.</text>
</comment>
<evidence type="ECO:0000313" key="6">
    <source>
        <dbReference type="Proteomes" id="UP000663064"/>
    </source>
</evidence>
<dbReference type="GeneID" id="59457936"/>
<protein>
    <submittedName>
        <fullName evidence="5">Type I site-specific deoxyribonuclease subunit RmeS</fullName>
    </submittedName>
</protein>
<proteinExistence type="inferred from homology"/>
<evidence type="ECO:0000256" key="1">
    <source>
        <dbReference type="ARBA" id="ARBA00010923"/>
    </source>
</evidence>
<evidence type="ECO:0000313" key="5">
    <source>
        <dbReference type="EMBL" id="QOS10428.1"/>
    </source>
</evidence>
<dbReference type="Proteomes" id="UP000663064">
    <property type="component" value="Chromosome"/>
</dbReference>
<dbReference type="PANTHER" id="PTHR30408">
    <property type="entry name" value="TYPE-1 RESTRICTION ENZYME ECOKI SPECIFICITY PROTEIN"/>
    <property type="match status" value="1"/>
</dbReference>
<dbReference type="CDD" id="cd17283">
    <property type="entry name" value="RMtype1_S_Hpy180ORF7835P_TRD2-CR2_like"/>
    <property type="match status" value="1"/>
</dbReference>
<reference evidence="5" key="1">
    <citation type="journal article" date="2021" name="Front. Microbiol.">
        <title>Cellular and Genomic Properties of Haloferax gibbonsii LR2-5, the Host of Euryarchaeal Virus HFTV1.</title>
        <authorList>
            <person name="Tittes C."/>
            <person name="Schwarzer S."/>
            <person name="Pfeiffer F."/>
            <person name="Dyall-Smith M."/>
            <person name="Rodriguez-Franco M."/>
            <person name="Oksanen H.M."/>
            <person name="Quax T.E.F."/>
        </authorList>
    </citation>
    <scope>NUCLEOTIDE SEQUENCE</scope>
    <source>
        <strain evidence="5">LR2-5</strain>
    </source>
</reference>
<dbReference type="PANTHER" id="PTHR30408:SF12">
    <property type="entry name" value="TYPE I RESTRICTION ENZYME MJAVIII SPECIFICITY SUBUNIT"/>
    <property type="match status" value="1"/>
</dbReference>